<dbReference type="STRING" id="54.SAMN02745121_02713"/>
<name>A0A1I1X3T5_9BACT</name>
<evidence type="ECO:0000313" key="2">
    <source>
        <dbReference type="Proteomes" id="UP000199400"/>
    </source>
</evidence>
<reference evidence="2" key="1">
    <citation type="submission" date="2016-10" db="EMBL/GenBank/DDBJ databases">
        <authorList>
            <person name="Varghese N."/>
            <person name="Submissions S."/>
        </authorList>
    </citation>
    <scope>NUCLEOTIDE SEQUENCE [LARGE SCALE GENOMIC DNA]</scope>
    <source>
        <strain evidence="2">ATCC 25963</strain>
    </source>
</reference>
<evidence type="ECO:0008006" key="3">
    <source>
        <dbReference type="Google" id="ProtNLM"/>
    </source>
</evidence>
<dbReference type="OrthoDB" id="5513002at2"/>
<dbReference type="AlphaFoldDB" id="A0A1I1X3T5"/>
<sequence>MTRHTWIATLLGAVVGAGVMLAGLAQAGRLAPAPRPEVLVTLAQTVEAEHRRVDLLLKQRDYAGAIAALEQMRTIAWPEPAVAGDAAAVLRHDVYGRLVRLRLDHPDVDPKTPDALAELVGEGLGADYKAIATNAFTARLVGLRGEIAEKQGRDGDALSAYEEALDMNRALLQQALAGAAP</sequence>
<dbReference type="RefSeq" id="WP_096328916.1">
    <property type="nucleotide sequence ID" value="NZ_FOMX01000007.1"/>
</dbReference>
<protein>
    <recommendedName>
        <fullName evidence="3">Tetratricopeptide repeat-containing protein</fullName>
    </recommendedName>
</protein>
<keyword evidence="2" id="KW-1185">Reference proteome</keyword>
<dbReference type="Proteomes" id="UP000199400">
    <property type="component" value="Unassembled WGS sequence"/>
</dbReference>
<dbReference type="Gene3D" id="1.25.40.10">
    <property type="entry name" value="Tetratricopeptide repeat domain"/>
    <property type="match status" value="1"/>
</dbReference>
<organism evidence="1 2">
    <name type="scientific">Nannocystis exedens</name>
    <dbReference type="NCBI Taxonomy" id="54"/>
    <lineage>
        <taxon>Bacteria</taxon>
        <taxon>Pseudomonadati</taxon>
        <taxon>Myxococcota</taxon>
        <taxon>Polyangia</taxon>
        <taxon>Nannocystales</taxon>
        <taxon>Nannocystaceae</taxon>
        <taxon>Nannocystis</taxon>
    </lineage>
</organism>
<dbReference type="EMBL" id="FOMX01000007">
    <property type="protein sequence ID" value="SFE02019.1"/>
    <property type="molecule type" value="Genomic_DNA"/>
</dbReference>
<gene>
    <name evidence="1" type="ORF">SAMN02745121_02713</name>
</gene>
<accession>A0A1I1X3T5</accession>
<proteinExistence type="predicted"/>
<dbReference type="InterPro" id="IPR011990">
    <property type="entry name" value="TPR-like_helical_dom_sf"/>
</dbReference>
<evidence type="ECO:0000313" key="1">
    <source>
        <dbReference type="EMBL" id="SFE02019.1"/>
    </source>
</evidence>
<dbReference type="SUPFAM" id="SSF48452">
    <property type="entry name" value="TPR-like"/>
    <property type="match status" value="1"/>
</dbReference>